<evidence type="ECO:0000256" key="2">
    <source>
        <dbReference type="ARBA" id="ARBA00022670"/>
    </source>
</evidence>
<evidence type="ECO:0000256" key="5">
    <source>
        <dbReference type="PIRSR" id="PIRSR601461-1"/>
    </source>
</evidence>
<dbReference type="CDD" id="cd06097">
    <property type="entry name" value="Aspergillopepsin_like"/>
    <property type="match status" value="1"/>
</dbReference>
<evidence type="ECO:0000256" key="8">
    <source>
        <dbReference type="SAM" id="SignalP"/>
    </source>
</evidence>
<comment type="similarity">
    <text evidence="1 7">Belongs to the peptidase A1 family.</text>
</comment>
<feature type="signal peptide" evidence="8">
    <location>
        <begin position="1"/>
        <end position="22"/>
    </location>
</feature>
<name>A0A9P9W8C8_9PEZI</name>
<dbReference type="AlphaFoldDB" id="A0A9P9W8C8"/>
<dbReference type="Gene3D" id="2.40.70.10">
    <property type="entry name" value="Acid Proteases"/>
    <property type="match status" value="2"/>
</dbReference>
<evidence type="ECO:0000256" key="6">
    <source>
        <dbReference type="PIRSR" id="PIRSR601461-2"/>
    </source>
</evidence>
<keyword evidence="6" id="KW-1015">Disulfide bond</keyword>
<reference evidence="10" key="1">
    <citation type="submission" date="2021-03" db="EMBL/GenBank/DDBJ databases">
        <title>Revisited historic fungal species revealed as producer of novel bioactive compounds through whole genome sequencing and comparative genomics.</title>
        <authorList>
            <person name="Vignolle G.A."/>
            <person name="Hochenegger N."/>
            <person name="Mach R.L."/>
            <person name="Mach-Aigner A.R."/>
            <person name="Javad Rahimi M."/>
            <person name="Salim K.A."/>
            <person name="Chan C.M."/>
            <person name="Lim L.B.L."/>
            <person name="Cai F."/>
            <person name="Druzhinina I.S."/>
            <person name="U'Ren J.M."/>
            <person name="Derntl C."/>
        </authorList>
    </citation>
    <scope>NUCLEOTIDE SEQUENCE</scope>
    <source>
        <strain evidence="10">TUCIM 5799</strain>
    </source>
</reference>
<comment type="caution">
    <text evidence="10">The sequence shown here is derived from an EMBL/GenBank/DDBJ whole genome shotgun (WGS) entry which is preliminary data.</text>
</comment>
<evidence type="ECO:0000313" key="11">
    <source>
        <dbReference type="Proteomes" id="UP000829685"/>
    </source>
</evidence>
<keyword evidence="8" id="KW-0732">Signal</keyword>
<dbReference type="InterPro" id="IPR021109">
    <property type="entry name" value="Peptidase_aspartic_dom_sf"/>
</dbReference>
<dbReference type="PROSITE" id="PS51767">
    <property type="entry name" value="PEPTIDASE_A1"/>
    <property type="match status" value="1"/>
</dbReference>
<evidence type="ECO:0000313" key="10">
    <source>
        <dbReference type="EMBL" id="KAI1849568.1"/>
    </source>
</evidence>
<dbReference type="InterPro" id="IPR001969">
    <property type="entry name" value="Aspartic_peptidase_AS"/>
</dbReference>
<dbReference type="InterPro" id="IPR033121">
    <property type="entry name" value="PEPTIDASE_A1"/>
</dbReference>
<dbReference type="Proteomes" id="UP000829685">
    <property type="component" value="Unassembled WGS sequence"/>
</dbReference>
<organism evidence="10 11">
    <name type="scientific">Neoarthrinium moseri</name>
    <dbReference type="NCBI Taxonomy" id="1658444"/>
    <lineage>
        <taxon>Eukaryota</taxon>
        <taxon>Fungi</taxon>
        <taxon>Dikarya</taxon>
        <taxon>Ascomycota</taxon>
        <taxon>Pezizomycotina</taxon>
        <taxon>Sordariomycetes</taxon>
        <taxon>Xylariomycetidae</taxon>
        <taxon>Amphisphaeriales</taxon>
        <taxon>Apiosporaceae</taxon>
        <taxon>Neoarthrinium</taxon>
    </lineage>
</organism>
<dbReference type="GO" id="GO:0006508">
    <property type="term" value="P:proteolysis"/>
    <property type="evidence" value="ECO:0007669"/>
    <property type="project" value="UniProtKB-KW"/>
</dbReference>
<feature type="disulfide bond" evidence="6">
    <location>
        <begin position="332"/>
        <end position="367"/>
    </location>
</feature>
<dbReference type="FunFam" id="2.40.70.10:FF:000026">
    <property type="entry name" value="Endothiapepsin"/>
    <property type="match status" value="1"/>
</dbReference>
<dbReference type="PANTHER" id="PTHR47966:SF2">
    <property type="entry name" value="ASPERGILLOPEPSIN-1-RELATED"/>
    <property type="match status" value="1"/>
</dbReference>
<feature type="chain" id="PRO_5040467209" description="Peptidase A1 domain-containing protein" evidence="8">
    <location>
        <begin position="23"/>
        <end position="411"/>
    </location>
</feature>
<evidence type="ECO:0000256" key="7">
    <source>
        <dbReference type="RuleBase" id="RU000454"/>
    </source>
</evidence>
<keyword evidence="3 7" id="KW-0064">Aspartyl protease</keyword>
<evidence type="ECO:0000256" key="4">
    <source>
        <dbReference type="ARBA" id="ARBA00022801"/>
    </source>
</evidence>
<dbReference type="EMBL" id="JAFIMR010000075">
    <property type="protein sequence ID" value="KAI1849568.1"/>
    <property type="molecule type" value="Genomic_DNA"/>
</dbReference>
<feature type="active site" evidence="5">
    <location>
        <position position="296"/>
    </location>
</feature>
<dbReference type="Pfam" id="PF00026">
    <property type="entry name" value="Asp"/>
    <property type="match status" value="1"/>
</dbReference>
<dbReference type="InterPro" id="IPR001461">
    <property type="entry name" value="Aspartic_peptidase_A1"/>
</dbReference>
<evidence type="ECO:0000259" key="9">
    <source>
        <dbReference type="PROSITE" id="PS51767"/>
    </source>
</evidence>
<dbReference type="SUPFAM" id="SSF50630">
    <property type="entry name" value="Acid proteases"/>
    <property type="match status" value="1"/>
</dbReference>
<protein>
    <recommendedName>
        <fullName evidence="9">Peptidase A1 domain-containing protein</fullName>
    </recommendedName>
</protein>
<feature type="active site" evidence="5">
    <location>
        <position position="114"/>
    </location>
</feature>
<keyword evidence="2 7" id="KW-0645">Protease</keyword>
<dbReference type="GO" id="GO:0004190">
    <property type="term" value="F:aspartic-type endopeptidase activity"/>
    <property type="evidence" value="ECO:0007669"/>
    <property type="project" value="UniProtKB-KW"/>
</dbReference>
<evidence type="ECO:0000256" key="1">
    <source>
        <dbReference type="ARBA" id="ARBA00007447"/>
    </source>
</evidence>
<dbReference type="InterPro" id="IPR034163">
    <property type="entry name" value="Aspergillopepsin-like_cat_dom"/>
</dbReference>
<keyword evidence="4 7" id="KW-0378">Hydrolase</keyword>
<dbReference type="PROSITE" id="PS00141">
    <property type="entry name" value="ASP_PROTEASE"/>
    <property type="match status" value="1"/>
</dbReference>
<proteinExistence type="inferred from homology"/>
<feature type="domain" description="Peptidase A1" evidence="9">
    <location>
        <begin position="96"/>
        <end position="406"/>
    </location>
</feature>
<dbReference type="FunFam" id="2.40.70.10:FF:000024">
    <property type="entry name" value="Endothiapepsin"/>
    <property type="match status" value="1"/>
</dbReference>
<dbReference type="PRINTS" id="PR00792">
    <property type="entry name" value="PEPSIN"/>
</dbReference>
<dbReference type="PANTHER" id="PTHR47966">
    <property type="entry name" value="BETA-SITE APP-CLEAVING ENZYME, ISOFORM A-RELATED"/>
    <property type="match status" value="1"/>
</dbReference>
<accession>A0A9P9W8C8</accession>
<keyword evidence="11" id="KW-1185">Reference proteome</keyword>
<sequence length="411" mass="43428">MRNMIASVFVLFAAGFSGLANAVPLQINNGTFSVTTHPNPEFVAHGPTAMYKAYLKYGKTPPPALLRTVTDYRAQKKAKRESGSVVTTPEVLDQAWLTPVQIGTPGQTLNLDFDSGSSDLWVFSSSTPASQSRGHSVFSPGKSSTAKESPGYTWSITYGDGSSSSGTVYTDVVDVGGLSFPSQAVETANRVSPEFTQETNLDGLLGLGFSTINAVKPTAQNTFFDNIKSDLNQPLWTVDLKHQEPGTYNFGNINSSLHTGEIHYAIVNTRRGFWTFTATSYSVGGAIGGSITGIADTGTTLALLPTAVAKAYYSKVPDALYDNSQGGYVFPCAASLPDFTFTVGGGEITIPGNYINYAPLTPGSKTCFGGIQGNTGIGEVIFGDVALKSAFVVFENSGDTARIGWAKKTLG</sequence>
<evidence type="ECO:0000256" key="3">
    <source>
        <dbReference type="ARBA" id="ARBA00022750"/>
    </source>
</evidence>
<gene>
    <name evidence="10" type="ORF">JX265_013574</name>
</gene>